<dbReference type="PROSITE" id="PS00108">
    <property type="entry name" value="PROTEIN_KINASE_ST"/>
    <property type="match status" value="1"/>
</dbReference>
<accession>A0ABW1JDT3</accession>
<evidence type="ECO:0000259" key="9">
    <source>
        <dbReference type="PROSITE" id="PS50011"/>
    </source>
</evidence>
<dbReference type="InterPro" id="IPR000719">
    <property type="entry name" value="Prot_kinase_dom"/>
</dbReference>
<protein>
    <recommendedName>
        <fullName evidence="1">non-specific serine/threonine protein kinase</fullName>
        <ecNumber evidence="1">2.7.11.1</ecNumber>
    </recommendedName>
</protein>
<dbReference type="Gene3D" id="3.30.200.20">
    <property type="entry name" value="Phosphorylase Kinase, domain 1"/>
    <property type="match status" value="1"/>
</dbReference>
<keyword evidence="2" id="KW-0723">Serine/threonine-protein kinase</keyword>
<keyword evidence="6 7" id="KW-0067">ATP-binding</keyword>
<dbReference type="InterPro" id="IPR011009">
    <property type="entry name" value="Kinase-like_dom_sf"/>
</dbReference>
<dbReference type="Pfam" id="PF00069">
    <property type="entry name" value="Pkinase"/>
    <property type="match status" value="1"/>
</dbReference>
<dbReference type="InterPro" id="IPR008271">
    <property type="entry name" value="Ser/Thr_kinase_AS"/>
</dbReference>
<organism evidence="10 11">
    <name type="scientific">Angustibacter luteus</name>
    <dbReference type="NCBI Taxonomy" id="658456"/>
    <lineage>
        <taxon>Bacteria</taxon>
        <taxon>Bacillati</taxon>
        <taxon>Actinomycetota</taxon>
        <taxon>Actinomycetes</taxon>
        <taxon>Kineosporiales</taxon>
        <taxon>Kineosporiaceae</taxon>
    </lineage>
</organism>
<keyword evidence="11" id="KW-1185">Reference proteome</keyword>
<evidence type="ECO:0000256" key="2">
    <source>
        <dbReference type="ARBA" id="ARBA00022527"/>
    </source>
</evidence>
<dbReference type="EMBL" id="JBHSRD010000003">
    <property type="protein sequence ID" value="MFC6007511.1"/>
    <property type="molecule type" value="Genomic_DNA"/>
</dbReference>
<dbReference type="SUPFAM" id="SSF56112">
    <property type="entry name" value="Protein kinase-like (PK-like)"/>
    <property type="match status" value="1"/>
</dbReference>
<keyword evidence="4 7" id="KW-0547">Nucleotide-binding</keyword>
<dbReference type="Gene3D" id="1.10.510.10">
    <property type="entry name" value="Transferase(Phosphotransferase) domain 1"/>
    <property type="match status" value="1"/>
</dbReference>
<dbReference type="GO" id="GO:0004674">
    <property type="term" value="F:protein serine/threonine kinase activity"/>
    <property type="evidence" value="ECO:0007669"/>
    <property type="project" value="UniProtKB-EC"/>
</dbReference>
<evidence type="ECO:0000256" key="7">
    <source>
        <dbReference type="PROSITE-ProRule" id="PRU10141"/>
    </source>
</evidence>
<dbReference type="InterPro" id="IPR017441">
    <property type="entry name" value="Protein_kinase_ATP_BS"/>
</dbReference>
<dbReference type="PANTHER" id="PTHR43289">
    <property type="entry name" value="MITOGEN-ACTIVATED PROTEIN KINASE KINASE KINASE 20-RELATED"/>
    <property type="match status" value="1"/>
</dbReference>
<feature type="compositionally biased region" description="Basic residues" evidence="8">
    <location>
        <begin position="378"/>
        <end position="396"/>
    </location>
</feature>
<reference evidence="11" key="1">
    <citation type="journal article" date="2019" name="Int. J. Syst. Evol. Microbiol.">
        <title>The Global Catalogue of Microorganisms (GCM) 10K type strain sequencing project: providing services to taxonomists for standard genome sequencing and annotation.</title>
        <authorList>
            <consortium name="The Broad Institute Genomics Platform"/>
            <consortium name="The Broad Institute Genome Sequencing Center for Infectious Disease"/>
            <person name="Wu L."/>
            <person name="Ma J."/>
        </authorList>
    </citation>
    <scope>NUCLEOTIDE SEQUENCE [LARGE SCALE GENOMIC DNA]</scope>
    <source>
        <strain evidence="11">KACC 14249</strain>
    </source>
</reference>
<evidence type="ECO:0000313" key="11">
    <source>
        <dbReference type="Proteomes" id="UP001596189"/>
    </source>
</evidence>
<dbReference type="PROSITE" id="PS00107">
    <property type="entry name" value="PROTEIN_KINASE_ATP"/>
    <property type="match status" value="1"/>
</dbReference>
<dbReference type="CDD" id="cd14014">
    <property type="entry name" value="STKc_PknB_like"/>
    <property type="match status" value="1"/>
</dbReference>
<dbReference type="PROSITE" id="PS50011">
    <property type="entry name" value="PROTEIN_KINASE_DOM"/>
    <property type="match status" value="1"/>
</dbReference>
<proteinExistence type="predicted"/>
<dbReference type="Proteomes" id="UP001596189">
    <property type="component" value="Unassembled WGS sequence"/>
</dbReference>
<evidence type="ECO:0000256" key="1">
    <source>
        <dbReference type="ARBA" id="ARBA00012513"/>
    </source>
</evidence>
<evidence type="ECO:0000256" key="4">
    <source>
        <dbReference type="ARBA" id="ARBA00022741"/>
    </source>
</evidence>
<keyword evidence="5 10" id="KW-0418">Kinase</keyword>
<evidence type="ECO:0000256" key="6">
    <source>
        <dbReference type="ARBA" id="ARBA00022840"/>
    </source>
</evidence>
<name>A0ABW1JDT3_9ACTN</name>
<dbReference type="PANTHER" id="PTHR43289:SF6">
    <property type="entry name" value="SERINE_THREONINE-PROTEIN KINASE NEKL-3"/>
    <property type="match status" value="1"/>
</dbReference>
<evidence type="ECO:0000313" key="10">
    <source>
        <dbReference type="EMBL" id="MFC6007511.1"/>
    </source>
</evidence>
<dbReference type="SMART" id="SM00220">
    <property type="entry name" value="S_TKc"/>
    <property type="match status" value="1"/>
</dbReference>
<feature type="compositionally biased region" description="Low complexity" evidence="8">
    <location>
        <begin position="331"/>
        <end position="368"/>
    </location>
</feature>
<dbReference type="EC" id="2.7.11.1" evidence="1"/>
<feature type="binding site" evidence="7">
    <location>
        <position position="38"/>
    </location>
    <ligand>
        <name>ATP</name>
        <dbReference type="ChEBI" id="CHEBI:30616"/>
    </ligand>
</feature>
<comment type="caution">
    <text evidence="10">The sequence shown here is derived from an EMBL/GenBank/DDBJ whole genome shotgun (WGS) entry which is preliminary data.</text>
</comment>
<evidence type="ECO:0000256" key="3">
    <source>
        <dbReference type="ARBA" id="ARBA00022679"/>
    </source>
</evidence>
<evidence type="ECO:0000256" key="8">
    <source>
        <dbReference type="SAM" id="MobiDB-lite"/>
    </source>
</evidence>
<feature type="region of interest" description="Disordered" evidence="8">
    <location>
        <begin position="323"/>
        <end position="396"/>
    </location>
</feature>
<sequence length="396" mass="40436">MTELLADRYLLVERLGRGAMGEVWSATDAVLGRTVAVKLMLRTGDGEQAAGRFRVEAQAAARLSHPNVVTVHDFGTSGDHGFLVMELVAGHDLARETALNGAMAPERAMTVVAQAAAGLAAAHAQGVIHRDVKPGNLLLAADGTVKVADFGIARLVDDPALALTSTGEILGTSHYLAPERAQGGPATSASDVYSLGCVLYQLVTGVTPFRADSPAGVAYQHVQAVPVRPGQVLPELMGSPVEALTLRLLAKDPAMRPSAAEIAAWTSSTDQAPVLPPPTAVLPPIVTEPAPAGGRSRRPAALVGAATVAVAGVVAVAVGLGGNDPAASVDRPTVSASPRPAAATSTRTTHSPSPTATRTRATNASTTTKVKPAPKPAAKPHKAKAPKPPKHPAKKP</sequence>
<dbReference type="RefSeq" id="WP_345716307.1">
    <property type="nucleotide sequence ID" value="NZ_BAABFP010000004.1"/>
</dbReference>
<feature type="domain" description="Protein kinase" evidence="9">
    <location>
        <begin position="9"/>
        <end position="275"/>
    </location>
</feature>
<evidence type="ECO:0000256" key="5">
    <source>
        <dbReference type="ARBA" id="ARBA00022777"/>
    </source>
</evidence>
<keyword evidence="3 10" id="KW-0808">Transferase</keyword>
<gene>
    <name evidence="10" type="ORF">ACFQDO_10260</name>
</gene>